<evidence type="ECO:0000313" key="2">
    <source>
        <dbReference type="EMBL" id="MBB5987059.1"/>
    </source>
</evidence>
<evidence type="ECO:0008006" key="4">
    <source>
        <dbReference type="Google" id="ProtNLM"/>
    </source>
</evidence>
<dbReference type="EMBL" id="JACHKA010000001">
    <property type="protein sequence ID" value="MBB5987059.1"/>
    <property type="molecule type" value="Genomic_DNA"/>
</dbReference>
<gene>
    <name evidence="2" type="ORF">HNP60_003033</name>
</gene>
<protein>
    <recommendedName>
        <fullName evidence="4">DUF885 domain-containing protein</fullName>
    </recommendedName>
</protein>
<evidence type="ECO:0000313" key="3">
    <source>
        <dbReference type="Proteomes" id="UP001138540"/>
    </source>
</evidence>
<evidence type="ECO:0000256" key="1">
    <source>
        <dbReference type="SAM" id="SignalP"/>
    </source>
</evidence>
<sequence>MTGLPRFRAASPFQAAAALAILLCAGSATAQSPNAPQHSAAQAQDESSKASLALAELARTFLSLALEVGTHEAEYVDAYYGPASLKAAADSAPRSRKDLQKAAEAAVVRIDALSPALRAPQDQARARALRGFYRAAATRLAMIGGARFPFLDEAEGLFGIRPDLKPLSHYDDLLARLETLLPGPGTLAARVDAFQDRYVVAKDRVPAVMKAAIGECRRRTLAHFDLPADESFDMGFVTDKPWSGYNYYKGAFHSRIEINMDLPARVGRAVDLGCHEGYPGHHVLNIMIERTLVGQRGWKEYQVNPLYSPQSLIAEGSANYGIDLAFPGEEQLAFERDVLFPLAGLDPAGAEALWKVRKATEELGGARMTIAKMYLDGEVDRATALELLKTYQLVSAERAEQSLGFIEHYRSYVINYHLGRTLVHDYVERGAPDEATRWERMRHVLSDAVLPTDLLVR</sequence>
<feature type="chain" id="PRO_5047365823" description="DUF885 domain-containing protein" evidence="1">
    <location>
        <begin position="31"/>
        <end position="457"/>
    </location>
</feature>
<keyword evidence="3" id="KW-1185">Reference proteome</keyword>
<dbReference type="Proteomes" id="UP001138540">
    <property type="component" value="Unassembled WGS sequence"/>
</dbReference>
<feature type="signal peptide" evidence="1">
    <location>
        <begin position="1"/>
        <end position="30"/>
    </location>
</feature>
<organism evidence="2 3">
    <name type="scientific">Sphingobium lignivorans</name>
    <dbReference type="NCBI Taxonomy" id="2735886"/>
    <lineage>
        <taxon>Bacteria</taxon>
        <taxon>Pseudomonadati</taxon>
        <taxon>Pseudomonadota</taxon>
        <taxon>Alphaproteobacteria</taxon>
        <taxon>Sphingomonadales</taxon>
        <taxon>Sphingomonadaceae</taxon>
        <taxon>Sphingobium</taxon>
    </lineage>
</organism>
<keyword evidence="1" id="KW-0732">Signal</keyword>
<comment type="caution">
    <text evidence="2">The sequence shown here is derived from an EMBL/GenBank/DDBJ whole genome shotgun (WGS) entry which is preliminary data.</text>
</comment>
<name>A0ABR6NIF3_9SPHN</name>
<proteinExistence type="predicted"/>
<reference evidence="2 3" key="1">
    <citation type="submission" date="2020-08" db="EMBL/GenBank/DDBJ databases">
        <title>Exploring microbial biodiversity for novel pathways involved in the catabolism of aromatic compounds derived from lignin.</title>
        <authorList>
            <person name="Elkins J."/>
        </authorList>
    </citation>
    <scope>NUCLEOTIDE SEQUENCE [LARGE SCALE GENOMIC DNA]</scope>
    <source>
        <strain evidence="2 3">B1D3A</strain>
    </source>
</reference>
<accession>A0ABR6NIF3</accession>